<organism evidence="9 10">
    <name type="scientific">Anaerorhabdus furcosa</name>
    <dbReference type="NCBI Taxonomy" id="118967"/>
    <lineage>
        <taxon>Bacteria</taxon>
        <taxon>Bacillati</taxon>
        <taxon>Bacillota</taxon>
        <taxon>Erysipelotrichia</taxon>
        <taxon>Erysipelotrichales</taxon>
        <taxon>Erysipelotrichaceae</taxon>
        <taxon>Anaerorhabdus</taxon>
    </lineage>
</organism>
<sequence>MNPNKVIQLSIKAGSLLLESGAETYRVEDTIVRICNNYNMEDTNCFCTQTGIMLSSIYEGTTYSQVARINTRSTNLDRIARINQLSRDAKTLDVLDFEKQLNEIMQTKTYSLLTNILFAGVCTCGFALLFKGTLMDAMCSFALGALVRYFTLFFESKKLNSFFNISMCAIFITLSALIFEQVGIVSNRNTVIISTIMLLVPGLAITNAIRDSIAGDLVSGTARGVEALLIAIAVALGSGIAMTVWISLGGII</sequence>
<protein>
    <submittedName>
        <fullName evidence="9">Uncharacterized membrane protein YjjP, DUF1212 family</fullName>
    </submittedName>
</protein>
<evidence type="ECO:0000256" key="5">
    <source>
        <dbReference type="ARBA" id="ARBA00023136"/>
    </source>
</evidence>
<feature type="transmembrane region" description="Helical" evidence="7">
    <location>
        <begin position="229"/>
        <end position="251"/>
    </location>
</feature>
<gene>
    <name evidence="9" type="ORF">SAMN02745191_0983</name>
</gene>
<evidence type="ECO:0000256" key="3">
    <source>
        <dbReference type="ARBA" id="ARBA00022692"/>
    </source>
</evidence>
<feature type="domain" description="Threonine/serine exporter-like N-terminal" evidence="8">
    <location>
        <begin position="9"/>
        <end position="244"/>
    </location>
</feature>
<dbReference type="STRING" id="118967.SAMN02745191_0983"/>
<dbReference type="InterPro" id="IPR050539">
    <property type="entry name" value="ThrE_Dicarb/AminoAcid_Exp"/>
</dbReference>
<evidence type="ECO:0000313" key="9">
    <source>
        <dbReference type="EMBL" id="SJZ56306.1"/>
    </source>
</evidence>
<evidence type="ECO:0000259" key="8">
    <source>
        <dbReference type="Pfam" id="PF06738"/>
    </source>
</evidence>
<accession>A0A1T4LNV5</accession>
<reference evidence="10" key="1">
    <citation type="submission" date="2017-02" db="EMBL/GenBank/DDBJ databases">
        <authorList>
            <person name="Varghese N."/>
            <person name="Submissions S."/>
        </authorList>
    </citation>
    <scope>NUCLEOTIDE SEQUENCE [LARGE SCALE GENOMIC DNA]</scope>
    <source>
        <strain evidence="10">ATCC 25662</strain>
    </source>
</reference>
<dbReference type="InterPro" id="IPR010619">
    <property type="entry name" value="ThrE-like_N"/>
</dbReference>
<dbReference type="RefSeq" id="WP_078711407.1">
    <property type="nucleotide sequence ID" value="NZ_FUWY01000002.1"/>
</dbReference>
<keyword evidence="2" id="KW-1003">Cell membrane</keyword>
<dbReference type="AlphaFoldDB" id="A0A1T4LNV5"/>
<keyword evidence="4 7" id="KW-1133">Transmembrane helix</keyword>
<dbReference type="OrthoDB" id="9813917at2"/>
<dbReference type="GO" id="GO:0022857">
    <property type="term" value="F:transmembrane transporter activity"/>
    <property type="evidence" value="ECO:0007669"/>
    <property type="project" value="InterPro"/>
</dbReference>
<comment type="subcellular location">
    <subcellularLocation>
        <location evidence="1">Cell membrane</location>
        <topology evidence="1">Multi-pass membrane protein</topology>
    </subcellularLocation>
</comment>
<dbReference type="PANTHER" id="PTHR34390">
    <property type="entry name" value="UPF0442 PROTEIN YJJB-RELATED"/>
    <property type="match status" value="1"/>
</dbReference>
<dbReference type="Proteomes" id="UP000243297">
    <property type="component" value="Unassembled WGS sequence"/>
</dbReference>
<evidence type="ECO:0000256" key="4">
    <source>
        <dbReference type="ARBA" id="ARBA00022989"/>
    </source>
</evidence>
<comment type="similarity">
    <text evidence="6">Belongs to the ThrE exporter (TC 2.A.79) family.</text>
</comment>
<evidence type="ECO:0000256" key="2">
    <source>
        <dbReference type="ARBA" id="ARBA00022475"/>
    </source>
</evidence>
<feature type="transmembrane region" description="Helical" evidence="7">
    <location>
        <begin position="160"/>
        <end position="179"/>
    </location>
</feature>
<dbReference type="EMBL" id="FUWY01000002">
    <property type="protein sequence ID" value="SJZ56306.1"/>
    <property type="molecule type" value="Genomic_DNA"/>
</dbReference>
<dbReference type="Pfam" id="PF06738">
    <property type="entry name" value="ThrE"/>
    <property type="match status" value="1"/>
</dbReference>
<keyword evidence="5 7" id="KW-0472">Membrane</keyword>
<evidence type="ECO:0000256" key="6">
    <source>
        <dbReference type="ARBA" id="ARBA00034125"/>
    </source>
</evidence>
<dbReference type="PANTHER" id="PTHR34390:SF2">
    <property type="entry name" value="SUCCINATE TRANSPORTER SUBUNIT YJJP-RELATED"/>
    <property type="match status" value="1"/>
</dbReference>
<evidence type="ECO:0000256" key="7">
    <source>
        <dbReference type="SAM" id="Phobius"/>
    </source>
</evidence>
<evidence type="ECO:0000256" key="1">
    <source>
        <dbReference type="ARBA" id="ARBA00004651"/>
    </source>
</evidence>
<keyword evidence="10" id="KW-1185">Reference proteome</keyword>
<dbReference type="GO" id="GO:0015744">
    <property type="term" value="P:succinate transport"/>
    <property type="evidence" value="ECO:0007669"/>
    <property type="project" value="TreeGrafter"/>
</dbReference>
<proteinExistence type="inferred from homology"/>
<evidence type="ECO:0000313" key="10">
    <source>
        <dbReference type="Proteomes" id="UP000243297"/>
    </source>
</evidence>
<keyword evidence="3 7" id="KW-0812">Transmembrane</keyword>
<name>A0A1T4LNV5_9FIRM</name>
<feature type="transmembrane region" description="Helical" evidence="7">
    <location>
        <begin position="191"/>
        <end position="209"/>
    </location>
</feature>
<dbReference type="GO" id="GO:0005886">
    <property type="term" value="C:plasma membrane"/>
    <property type="evidence" value="ECO:0007669"/>
    <property type="project" value="UniProtKB-SubCell"/>
</dbReference>
<feature type="transmembrane region" description="Helical" evidence="7">
    <location>
        <begin position="110"/>
        <end position="130"/>
    </location>
</feature>